<sequence length="154" mass="17597">MQRYRLDVTMLGLQLVLVLLIDVENVSAEYIKNVMAIAKWLGVKVYAFAFWTKGKRNKALEEAAKEFNIKIVYVEVKEAGDQSVDDEIKEWINKGKVPQDANVICVVASDKGYLKLREVVRLSNRAFVIFRIGRDLCASPFRVRALRSAPNLMF</sequence>
<dbReference type="EMBL" id="LT907975">
    <property type="protein sequence ID" value="SOB56984.1"/>
    <property type="molecule type" value="Genomic_DNA"/>
</dbReference>
<proteinExistence type="predicted"/>
<evidence type="ECO:0000313" key="2">
    <source>
        <dbReference type="Proteomes" id="UP000219215"/>
    </source>
</evidence>
<dbReference type="Proteomes" id="UP000219215">
    <property type="component" value="Chromosome DPRO"/>
</dbReference>
<dbReference type="AlphaFoldDB" id="A0A2C8F2Q3"/>
<keyword evidence="2" id="KW-1185">Reference proteome</keyword>
<dbReference type="RefSeq" id="WP_097010308.1">
    <property type="nucleotide sequence ID" value="NZ_LT907975.1"/>
</dbReference>
<name>A0A2C8F2Q3_9BACT</name>
<evidence type="ECO:0000313" key="1">
    <source>
        <dbReference type="EMBL" id="SOB56984.1"/>
    </source>
</evidence>
<gene>
    <name evidence="1" type="ORF">DPRO_0106</name>
</gene>
<organism evidence="1 2">
    <name type="scientific">Pseudodesulfovibrio profundus</name>
    <dbReference type="NCBI Taxonomy" id="57320"/>
    <lineage>
        <taxon>Bacteria</taxon>
        <taxon>Pseudomonadati</taxon>
        <taxon>Thermodesulfobacteriota</taxon>
        <taxon>Desulfovibrionia</taxon>
        <taxon>Desulfovibrionales</taxon>
        <taxon>Desulfovibrionaceae</taxon>
    </lineage>
</organism>
<reference evidence="2" key="1">
    <citation type="submission" date="2017-09" db="EMBL/GenBank/DDBJ databases">
        <authorList>
            <person name="Regsiter A."/>
            <person name="William W."/>
        </authorList>
    </citation>
    <scope>NUCLEOTIDE SEQUENCE [LARGE SCALE GENOMIC DNA]</scope>
    <source>
        <strain evidence="2">500-1</strain>
    </source>
</reference>
<dbReference type="KEGG" id="pprf:DPRO_0106"/>
<protein>
    <recommendedName>
        <fullName evidence="3">NYN domain-containing protein</fullName>
    </recommendedName>
</protein>
<evidence type="ECO:0008006" key="3">
    <source>
        <dbReference type="Google" id="ProtNLM"/>
    </source>
</evidence>
<accession>A0A2C8F2Q3</accession>